<comment type="function">
    <text evidence="1">Could possibly oxidize fatty acids using specific components.</text>
</comment>
<dbReference type="AlphaFoldDB" id="A0A2W2CBC0"/>
<dbReference type="CDD" id="cd06558">
    <property type="entry name" value="crotonase-like"/>
    <property type="match status" value="1"/>
</dbReference>
<dbReference type="Gene3D" id="3.90.226.10">
    <property type="entry name" value="2-enoyl-CoA Hydratase, Chain A, domain 1"/>
    <property type="match status" value="1"/>
</dbReference>
<dbReference type="PROSITE" id="PS00166">
    <property type="entry name" value="ENOYL_COA_HYDRATASE"/>
    <property type="match status" value="1"/>
</dbReference>
<comment type="caution">
    <text evidence="10">The sequence shown here is derived from an EMBL/GenBank/DDBJ whole genome shotgun (WGS) entry which is preliminary data.</text>
</comment>
<evidence type="ECO:0000256" key="6">
    <source>
        <dbReference type="ARBA" id="ARBA00023239"/>
    </source>
</evidence>
<comment type="catalytic activity">
    <reaction evidence="8">
        <text>a 4-saturated-(3S)-3-hydroxyacyl-CoA = a (3E)-enoyl-CoA + H2O</text>
        <dbReference type="Rhea" id="RHEA:20724"/>
        <dbReference type="ChEBI" id="CHEBI:15377"/>
        <dbReference type="ChEBI" id="CHEBI:58521"/>
        <dbReference type="ChEBI" id="CHEBI:137480"/>
        <dbReference type="EC" id="4.2.1.17"/>
    </reaction>
</comment>
<comment type="similarity">
    <text evidence="2 9">Belongs to the enoyl-CoA hydratase/isomerase family.</text>
</comment>
<dbReference type="SUPFAM" id="SSF52096">
    <property type="entry name" value="ClpP/crotonase"/>
    <property type="match status" value="1"/>
</dbReference>
<dbReference type="Proteomes" id="UP000248795">
    <property type="component" value="Unassembled WGS sequence"/>
</dbReference>
<proteinExistence type="inferred from homology"/>
<accession>A0A2W2CBC0</accession>
<reference evidence="11" key="1">
    <citation type="submission" date="2018-06" db="EMBL/GenBank/DDBJ databases">
        <title>Aestuariibacter litoralis strain KCTC 52945T.</title>
        <authorList>
            <person name="Li X."/>
            <person name="Salam N."/>
            <person name="Li J.-L."/>
            <person name="Chen Y.-M."/>
            <person name="Yang Z.-W."/>
            <person name="Zhang L.-Y."/>
            <person name="Han M.-X."/>
            <person name="Xiao M."/>
            <person name="Li W.-J."/>
        </authorList>
    </citation>
    <scope>NUCLEOTIDE SEQUENCE [LARGE SCALE GENOMIC DNA]</scope>
    <source>
        <strain evidence="11">KCTC 52945</strain>
    </source>
</reference>
<dbReference type="RefSeq" id="WP_111197963.1">
    <property type="nucleotide sequence ID" value="NZ_QKVK01000003.1"/>
</dbReference>
<evidence type="ECO:0000313" key="11">
    <source>
        <dbReference type="Proteomes" id="UP000248795"/>
    </source>
</evidence>
<dbReference type="FunFam" id="3.90.226.10:FF:000019">
    <property type="entry name" value="Enoyl-CoA hydratase, mitochondrial"/>
    <property type="match status" value="1"/>
</dbReference>
<dbReference type="GO" id="GO:0004300">
    <property type="term" value="F:enoyl-CoA hydratase activity"/>
    <property type="evidence" value="ECO:0007669"/>
    <property type="project" value="UniProtKB-EC"/>
</dbReference>
<keyword evidence="11" id="KW-1185">Reference proteome</keyword>
<evidence type="ECO:0000256" key="9">
    <source>
        <dbReference type="RuleBase" id="RU003707"/>
    </source>
</evidence>
<evidence type="ECO:0000256" key="8">
    <source>
        <dbReference type="ARBA" id="ARBA00023717"/>
    </source>
</evidence>
<dbReference type="EMBL" id="QKVK01000003">
    <property type="protein sequence ID" value="PZF77483.1"/>
    <property type="molecule type" value="Genomic_DNA"/>
</dbReference>
<protein>
    <recommendedName>
        <fullName evidence="3">enoyl-CoA hydratase</fullName>
        <ecNumber evidence="3">4.2.1.17</ecNumber>
    </recommendedName>
</protein>
<dbReference type="NCBIfam" id="NF004517">
    <property type="entry name" value="PRK05862.1"/>
    <property type="match status" value="1"/>
</dbReference>
<evidence type="ECO:0000256" key="4">
    <source>
        <dbReference type="ARBA" id="ARBA00022832"/>
    </source>
</evidence>
<dbReference type="FunFam" id="1.10.12.10:FF:000001">
    <property type="entry name" value="Probable enoyl-CoA hydratase, mitochondrial"/>
    <property type="match status" value="1"/>
</dbReference>
<evidence type="ECO:0000256" key="2">
    <source>
        <dbReference type="ARBA" id="ARBA00005254"/>
    </source>
</evidence>
<dbReference type="PANTHER" id="PTHR11941:SF54">
    <property type="entry name" value="ENOYL-COA HYDRATASE, MITOCHONDRIAL"/>
    <property type="match status" value="1"/>
</dbReference>
<sequence>MAFQNIIVETRGKVGLVTLNRPQALNALNEALIAELNEALTSFESNPGVGCAVLTGSEKAFAAGADVKEMAEKGYIESYLGKFLDGWTRVAETRKPVIAAVSGFCLGGGLELAMMCDLIIASETARFALPEITLGIMPGAGGTQRLPRFIGKAKAMDLILTGRMMDATEGERCGLVARVVTADKLLDEALTAAAKIAGYSQPIVMMAKETVNRAQEMSLSEGVRFERRLFLSMFATEDQKEGMQAFIEKRKPRFQDR</sequence>
<dbReference type="InterPro" id="IPR014748">
    <property type="entry name" value="Enoyl-CoA_hydra_C"/>
</dbReference>
<name>A0A2W2CBC0_9HYPH</name>
<keyword evidence="5" id="KW-0443">Lipid metabolism</keyword>
<dbReference type="EC" id="4.2.1.17" evidence="3"/>
<dbReference type="GO" id="GO:0006635">
    <property type="term" value="P:fatty acid beta-oxidation"/>
    <property type="evidence" value="ECO:0007669"/>
    <property type="project" value="TreeGrafter"/>
</dbReference>
<dbReference type="InterPro" id="IPR001753">
    <property type="entry name" value="Enoyl-CoA_hydra/iso"/>
</dbReference>
<evidence type="ECO:0000256" key="5">
    <source>
        <dbReference type="ARBA" id="ARBA00023098"/>
    </source>
</evidence>
<comment type="catalytic activity">
    <reaction evidence="7">
        <text>a (3S)-3-hydroxyacyl-CoA = a (2E)-enoyl-CoA + H2O</text>
        <dbReference type="Rhea" id="RHEA:16105"/>
        <dbReference type="ChEBI" id="CHEBI:15377"/>
        <dbReference type="ChEBI" id="CHEBI:57318"/>
        <dbReference type="ChEBI" id="CHEBI:58856"/>
        <dbReference type="EC" id="4.2.1.17"/>
    </reaction>
</comment>
<dbReference type="Pfam" id="PF00378">
    <property type="entry name" value="ECH_1"/>
    <property type="match status" value="1"/>
</dbReference>
<dbReference type="Gene3D" id="1.10.12.10">
    <property type="entry name" value="Lyase 2-enoyl-coa Hydratase, Chain A, domain 2"/>
    <property type="match status" value="1"/>
</dbReference>
<organism evidence="10 11">
    <name type="scientific">Aestuariivirga litoralis</name>
    <dbReference type="NCBI Taxonomy" id="2650924"/>
    <lineage>
        <taxon>Bacteria</taxon>
        <taxon>Pseudomonadati</taxon>
        <taxon>Pseudomonadota</taxon>
        <taxon>Alphaproteobacteria</taxon>
        <taxon>Hyphomicrobiales</taxon>
        <taxon>Aestuariivirgaceae</taxon>
        <taxon>Aestuariivirga</taxon>
    </lineage>
</organism>
<keyword evidence="4" id="KW-0276">Fatty acid metabolism</keyword>
<dbReference type="InterPro" id="IPR029045">
    <property type="entry name" value="ClpP/crotonase-like_dom_sf"/>
</dbReference>
<dbReference type="InterPro" id="IPR018376">
    <property type="entry name" value="Enoyl-CoA_hyd/isom_CS"/>
</dbReference>
<gene>
    <name evidence="10" type="ORF">DK847_09205</name>
</gene>
<dbReference type="PANTHER" id="PTHR11941">
    <property type="entry name" value="ENOYL-COA HYDRATASE-RELATED"/>
    <property type="match status" value="1"/>
</dbReference>
<keyword evidence="6" id="KW-0456">Lyase</keyword>
<evidence type="ECO:0000256" key="1">
    <source>
        <dbReference type="ARBA" id="ARBA00002994"/>
    </source>
</evidence>
<evidence type="ECO:0000256" key="7">
    <source>
        <dbReference type="ARBA" id="ARBA00023709"/>
    </source>
</evidence>
<evidence type="ECO:0000313" key="10">
    <source>
        <dbReference type="EMBL" id="PZF77483.1"/>
    </source>
</evidence>
<evidence type="ECO:0000256" key="3">
    <source>
        <dbReference type="ARBA" id="ARBA00012076"/>
    </source>
</evidence>